<dbReference type="InterPro" id="IPR018866">
    <property type="entry name" value="Znf-4CXXC_R1"/>
</dbReference>
<dbReference type="PANTHER" id="PTHR31169:SF8">
    <property type="entry name" value="ZINC-FINGER DOMAIN OF MONOAMINE-OXIDASE A REPRESSOR R1 PROTEIN"/>
    <property type="match status" value="1"/>
</dbReference>
<feature type="compositionally biased region" description="Polar residues" evidence="10">
    <location>
        <begin position="806"/>
        <end position="818"/>
    </location>
</feature>
<evidence type="ECO:0000256" key="10">
    <source>
        <dbReference type="SAM" id="MobiDB-lite"/>
    </source>
</evidence>
<organism evidence="12 13">
    <name type="scientific">Hypsizygus marmoreus</name>
    <name type="common">White beech mushroom</name>
    <name type="synonym">Agaricus marmoreus</name>
    <dbReference type="NCBI Taxonomy" id="39966"/>
    <lineage>
        <taxon>Eukaryota</taxon>
        <taxon>Fungi</taxon>
        <taxon>Dikarya</taxon>
        <taxon>Basidiomycota</taxon>
        <taxon>Agaricomycotina</taxon>
        <taxon>Agaricomycetes</taxon>
        <taxon>Agaricomycetidae</taxon>
        <taxon>Agaricales</taxon>
        <taxon>Tricholomatineae</taxon>
        <taxon>Lyophyllaceae</taxon>
        <taxon>Hypsizygus</taxon>
    </lineage>
</organism>
<dbReference type="Proteomes" id="UP000076154">
    <property type="component" value="Unassembled WGS sequence"/>
</dbReference>
<proteinExistence type="predicted"/>
<dbReference type="PANTHER" id="PTHR31169">
    <property type="entry name" value="OS05G0300700 PROTEIN"/>
    <property type="match status" value="1"/>
</dbReference>
<keyword evidence="8" id="KW-0804">Transcription</keyword>
<dbReference type="Pfam" id="PF10497">
    <property type="entry name" value="zf-4CXXC_R1"/>
    <property type="match status" value="1"/>
</dbReference>
<keyword evidence="13" id="KW-1185">Reference proteome</keyword>
<evidence type="ECO:0000256" key="4">
    <source>
        <dbReference type="ARBA" id="ARBA00022499"/>
    </source>
</evidence>
<evidence type="ECO:0000313" key="12">
    <source>
        <dbReference type="EMBL" id="RDB30033.1"/>
    </source>
</evidence>
<feature type="compositionally biased region" description="Low complexity" evidence="10">
    <location>
        <begin position="12"/>
        <end position="21"/>
    </location>
</feature>
<keyword evidence="4" id="KW-1017">Isopeptide bond</keyword>
<feature type="compositionally biased region" description="Polar residues" evidence="10">
    <location>
        <begin position="38"/>
        <end position="53"/>
    </location>
</feature>
<evidence type="ECO:0000256" key="5">
    <source>
        <dbReference type="ARBA" id="ARBA00022553"/>
    </source>
</evidence>
<evidence type="ECO:0000313" key="13">
    <source>
        <dbReference type="Proteomes" id="UP000076154"/>
    </source>
</evidence>
<protein>
    <recommendedName>
        <fullName evidence="11">Zinc-finger domain-containing protein</fullName>
    </recommendedName>
</protein>
<sequence length="1212" mass="133634">MFVSSLANWDGQQSAQNQQGQPNDSGNINGISGMDTISKMTSIGPQEHSTSYLDASLATRDQRRASWRDRSKTQQSISTDEHDSLSRISYISNANTDISRIFDDGSTNEGRDDDTQTTYTADAEGEVVDEDGVRTVDDMLEPPPSSPVSFSSNERTVHRGTSPATQALFSPPQSRSGAHIPPPNITDQCYPPRPPVEEPFESLFTPSPTPPPSRPPRKRFFLSHVHVPRLPKRLYKSSYGPLTKKKHRPLPHSQVRVHQSLEEALQASISHNAEVGMLHGTIHKPKPPIQRNAIAGPSSASALHISASEVVKRKYRRSDADELNDGGQRKKMKSTQDVKKHGTSTAPTPSIRESIPPQKRDFAYTTYRRSKDCLRLHIRPVPNASPDVLKMSIRHVQVVHRIEPTEAREDGIRHTIQEEKPTSQPFWCRWPSSSCGSLEGIEDELSVGGEVLEWEAEVVDTVDVVEWRDERSSMRHVKQQSESSQSKSASGSKVPHQRRDIPKRPIRPAEPMQDGRSLAQTSGGRPDSPIVISDSELDDQPTLTAHDMHGNRIVNEDNHELPKLSAKAWGKQRAVSPRPDIPPTESSHSTPSSPTPPIPLSHGSRPSSPHHVGETALTMHQFETTHHRHTRPDSLTHPAHPPITAFRSHGANSGDLFLTASHDSLSKAFDLEPLEGGTHSGQHSVLFTHESSGSSHLTGSHSTHELDGAIGNSWVDPFSTPDHMVEFGDGTIDPSLLGGNHLGEDDVVVPSRPHRSPSPSHSQARSRSRSRSPAISAHSPSPEEPHSSISIHSASHSHSSAMPSGSDYSYSEARSSPASLRLLRPHKKMRRLPSGMVATEELDLSQSSSDESDVPLAAKRPVSSQAVTQSKQRDAKQGKAFVRSKRGAEGEWPKVDQQEYCHQCRRATYYLKFICACSKQYCVRCLSMRYDGEFEFDVTNPDFTCPFCEGVCTCDICTRKRGGVYISRRGTRATTARSNERSYPMRSHSDKARPAKAVKASSSRPPRKSLGGKTNLPPPTFQGPVTYWASMYGLNGEKIGNAFVGNDGKDDVVVMRSLHRKRKRIFVGDLQPSWDLGDTPFLEDLDPVDWRDKSNGPNERIYVGNKAMLYKPVAPRRRRESFQIEVFDPRFSSPLSSIGDDDGVGEGESRQWPSVDESDSGIAAQGDLDQLLAKGPGTWFSADSLGDEDVVRAISQGLLACGARVELPKISF</sequence>
<dbReference type="EMBL" id="LUEZ02000009">
    <property type="protein sequence ID" value="RDB30033.1"/>
    <property type="molecule type" value="Genomic_DNA"/>
</dbReference>
<name>A0A369KE41_HYPMA</name>
<dbReference type="STRING" id="39966.A0A369KE41"/>
<gene>
    <name evidence="12" type="ORF">Hypma_013869</name>
</gene>
<dbReference type="InParanoid" id="A0A369KE41"/>
<feature type="compositionally biased region" description="Polar residues" evidence="10">
    <location>
        <begin position="162"/>
        <end position="176"/>
    </location>
</feature>
<feature type="region of interest" description="Disordered" evidence="10">
    <location>
        <begin position="725"/>
        <end position="888"/>
    </location>
</feature>
<keyword evidence="9" id="KW-0539">Nucleus</keyword>
<feature type="region of interest" description="Disordered" evidence="10">
    <location>
        <begin position="625"/>
        <end position="648"/>
    </location>
</feature>
<feature type="compositionally biased region" description="Low complexity" evidence="10">
    <location>
        <begin position="771"/>
        <end position="780"/>
    </location>
</feature>
<feature type="region of interest" description="Disordered" evidence="10">
    <location>
        <begin position="469"/>
        <end position="535"/>
    </location>
</feature>
<feature type="region of interest" description="Disordered" evidence="10">
    <location>
        <begin position="1133"/>
        <end position="1160"/>
    </location>
</feature>
<dbReference type="OrthoDB" id="298344at2759"/>
<evidence type="ECO:0000256" key="6">
    <source>
        <dbReference type="ARBA" id="ARBA00022843"/>
    </source>
</evidence>
<comment type="subcellular location">
    <subcellularLocation>
        <location evidence="2">Cytoplasm</location>
    </subcellularLocation>
    <subcellularLocation>
        <location evidence="1">Nucleus</location>
    </subcellularLocation>
</comment>
<comment type="caution">
    <text evidence="12">The sequence shown here is derived from an EMBL/GenBank/DDBJ whole genome shotgun (WGS) entry which is preliminary data.</text>
</comment>
<evidence type="ECO:0000256" key="3">
    <source>
        <dbReference type="ARBA" id="ARBA00022490"/>
    </source>
</evidence>
<evidence type="ECO:0000259" key="11">
    <source>
        <dbReference type="Pfam" id="PF10497"/>
    </source>
</evidence>
<feature type="compositionally biased region" description="Basic and acidic residues" evidence="10">
    <location>
        <begin position="60"/>
        <end position="72"/>
    </location>
</feature>
<dbReference type="GO" id="GO:0005634">
    <property type="term" value="C:nucleus"/>
    <property type="evidence" value="ECO:0007669"/>
    <property type="project" value="UniProtKB-SubCell"/>
</dbReference>
<keyword evidence="3" id="KW-0963">Cytoplasm</keyword>
<evidence type="ECO:0000256" key="8">
    <source>
        <dbReference type="ARBA" id="ARBA00023163"/>
    </source>
</evidence>
<feature type="compositionally biased region" description="Low complexity" evidence="10">
    <location>
        <begin position="480"/>
        <end position="493"/>
    </location>
</feature>
<dbReference type="GO" id="GO:0005737">
    <property type="term" value="C:cytoplasm"/>
    <property type="evidence" value="ECO:0007669"/>
    <property type="project" value="UniProtKB-SubCell"/>
</dbReference>
<evidence type="ECO:0000256" key="2">
    <source>
        <dbReference type="ARBA" id="ARBA00004496"/>
    </source>
</evidence>
<feature type="region of interest" description="Disordered" evidence="10">
    <location>
        <begin position="1"/>
        <end position="218"/>
    </location>
</feature>
<feature type="compositionally biased region" description="Polar residues" evidence="10">
    <location>
        <begin position="86"/>
        <end position="98"/>
    </location>
</feature>
<evidence type="ECO:0000256" key="7">
    <source>
        <dbReference type="ARBA" id="ARBA00023015"/>
    </source>
</evidence>
<feature type="region of interest" description="Disordered" evidence="10">
    <location>
        <begin position="970"/>
        <end position="1018"/>
    </location>
</feature>
<keyword evidence="6" id="KW-0832">Ubl conjugation</keyword>
<evidence type="ECO:0000256" key="1">
    <source>
        <dbReference type="ARBA" id="ARBA00004123"/>
    </source>
</evidence>
<reference evidence="12" key="1">
    <citation type="submission" date="2018-04" db="EMBL/GenBank/DDBJ databases">
        <title>Whole genome sequencing of Hypsizygus marmoreus.</title>
        <authorList>
            <person name="Choi I.-G."/>
            <person name="Min B."/>
            <person name="Kim J.-G."/>
            <person name="Kim S."/>
            <person name="Oh Y.-L."/>
            <person name="Kong W.-S."/>
            <person name="Park H."/>
            <person name="Jeong J."/>
            <person name="Song E.-S."/>
        </authorList>
    </citation>
    <scope>NUCLEOTIDE SEQUENCE [LARGE SCALE GENOMIC DNA]</scope>
    <source>
        <strain evidence="12">51987-8</strain>
    </source>
</reference>
<feature type="region of interest" description="Disordered" evidence="10">
    <location>
        <begin position="313"/>
        <end position="355"/>
    </location>
</feature>
<accession>A0A369KE41</accession>
<feature type="compositionally biased region" description="Low complexity" evidence="10">
    <location>
        <begin position="583"/>
        <end position="592"/>
    </location>
</feature>
<feature type="compositionally biased region" description="Polar residues" evidence="10">
    <location>
        <begin position="1"/>
        <end position="11"/>
    </location>
</feature>
<feature type="domain" description="Zinc-finger" evidence="11">
    <location>
        <begin position="897"/>
        <end position="963"/>
    </location>
</feature>
<keyword evidence="5" id="KW-0597">Phosphoprotein</keyword>
<feature type="region of interest" description="Disordered" evidence="10">
    <location>
        <begin position="565"/>
        <end position="612"/>
    </location>
</feature>
<feature type="compositionally biased region" description="Low complexity" evidence="10">
    <location>
        <begin position="787"/>
        <end position="804"/>
    </location>
</feature>
<keyword evidence="7" id="KW-0805">Transcription regulation</keyword>
<dbReference type="AlphaFoldDB" id="A0A369KE41"/>
<dbReference type="InterPro" id="IPR040221">
    <property type="entry name" value="CDCA7/CDA7L"/>
</dbReference>
<evidence type="ECO:0000256" key="9">
    <source>
        <dbReference type="ARBA" id="ARBA00023242"/>
    </source>
</evidence>
<dbReference type="GO" id="GO:0006355">
    <property type="term" value="P:regulation of DNA-templated transcription"/>
    <property type="evidence" value="ECO:0007669"/>
    <property type="project" value="InterPro"/>
</dbReference>